<feature type="region of interest" description="Disordered" evidence="1">
    <location>
        <begin position="209"/>
        <end position="275"/>
    </location>
</feature>
<feature type="compositionally biased region" description="Basic residues" evidence="1">
    <location>
        <begin position="209"/>
        <end position="218"/>
    </location>
</feature>
<evidence type="ECO:0000256" key="1">
    <source>
        <dbReference type="SAM" id="MobiDB-lite"/>
    </source>
</evidence>
<feature type="compositionally biased region" description="Basic and acidic residues" evidence="1">
    <location>
        <begin position="163"/>
        <end position="173"/>
    </location>
</feature>
<sequence length="303" mass="33370">MEIINMNDKVDYVIKQEALLLQQTSQNPSSSPPSASSSPTHEFSFTVAVRPNPPPTSTQPQAEAAAAIDLSPADDIFLHGHLLPLHVLAGHLPVSPSRSSTNSMDSFTLPMNLLYDQTNPIGNNSFHCHRETTFNFDEPEFTTTNQERPKSKAYSIFGLPKSKKSEDVRKGDEDQNIESNNNKKKLKSDLGQLIKRYMKMMKPLLSFPKSRRGSRKINHQSYSFSGNSLDRRPPKMNGTRGQFSAPVSMRTSPGNSRILGSGTVSPTKSVTSESTMDELHAAIQAAIAHCKNSSATEDKTPQN</sequence>
<dbReference type="GO" id="GO:0005886">
    <property type="term" value="C:plasma membrane"/>
    <property type="evidence" value="ECO:0007669"/>
    <property type="project" value="InterPro"/>
</dbReference>
<dbReference type="AlphaFoldDB" id="A0A6L2L0P6"/>
<dbReference type="GO" id="GO:0019210">
    <property type="term" value="F:kinase inhibitor activity"/>
    <property type="evidence" value="ECO:0007669"/>
    <property type="project" value="InterPro"/>
</dbReference>
<evidence type="ECO:0000313" key="2">
    <source>
        <dbReference type="EMBL" id="GEU55453.1"/>
    </source>
</evidence>
<organism evidence="2">
    <name type="scientific">Tanacetum cinerariifolium</name>
    <name type="common">Dalmatian daisy</name>
    <name type="synonym">Chrysanthemum cinerariifolium</name>
    <dbReference type="NCBI Taxonomy" id="118510"/>
    <lineage>
        <taxon>Eukaryota</taxon>
        <taxon>Viridiplantae</taxon>
        <taxon>Streptophyta</taxon>
        <taxon>Embryophyta</taxon>
        <taxon>Tracheophyta</taxon>
        <taxon>Spermatophyta</taxon>
        <taxon>Magnoliopsida</taxon>
        <taxon>eudicotyledons</taxon>
        <taxon>Gunneridae</taxon>
        <taxon>Pentapetalae</taxon>
        <taxon>asterids</taxon>
        <taxon>campanulids</taxon>
        <taxon>Asterales</taxon>
        <taxon>Asteraceae</taxon>
        <taxon>Asteroideae</taxon>
        <taxon>Anthemideae</taxon>
        <taxon>Anthemidinae</taxon>
        <taxon>Tanacetum</taxon>
    </lineage>
</organism>
<feature type="region of interest" description="Disordered" evidence="1">
    <location>
        <begin position="23"/>
        <end position="60"/>
    </location>
</feature>
<reference evidence="2" key="1">
    <citation type="journal article" date="2019" name="Sci. Rep.">
        <title>Draft genome of Tanacetum cinerariifolium, the natural source of mosquito coil.</title>
        <authorList>
            <person name="Yamashiro T."/>
            <person name="Shiraishi A."/>
            <person name="Satake H."/>
            <person name="Nakayama K."/>
        </authorList>
    </citation>
    <scope>NUCLEOTIDE SEQUENCE</scope>
</reference>
<feature type="compositionally biased region" description="Low complexity" evidence="1">
    <location>
        <begin position="28"/>
        <end position="39"/>
    </location>
</feature>
<dbReference type="PANTHER" id="PTHR33312">
    <property type="entry name" value="MEMBRANE-ASSOCIATED KINASE REGULATOR 4-RELATED"/>
    <property type="match status" value="1"/>
</dbReference>
<feature type="region of interest" description="Disordered" evidence="1">
    <location>
        <begin position="141"/>
        <end position="184"/>
    </location>
</feature>
<gene>
    <name evidence="2" type="ORF">Tci_027431</name>
</gene>
<feature type="compositionally biased region" description="Polar residues" evidence="1">
    <location>
        <begin position="219"/>
        <end position="228"/>
    </location>
</feature>
<dbReference type="PANTHER" id="PTHR33312:SF19">
    <property type="entry name" value="BRI1 KINASE INHIBITOR 1"/>
    <property type="match status" value="1"/>
</dbReference>
<protein>
    <submittedName>
        <fullName evidence="2">BRI1 kinase inhibitor 1-like</fullName>
    </submittedName>
</protein>
<accession>A0A6L2L0P6</accession>
<dbReference type="InterPro" id="IPR039620">
    <property type="entry name" value="BKI1/MAKR1/3/4"/>
</dbReference>
<proteinExistence type="predicted"/>
<comment type="caution">
    <text evidence="2">The sequence shown here is derived from an EMBL/GenBank/DDBJ whole genome shotgun (WGS) entry which is preliminary data.</text>
</comment>
<feature type="compositionally biased region" description="Polar residues" evidence="1">
    <location>
        <begin position="262"/>
        <end position="274"/>
    </location>
</feature>
<name>A0A6L2L0P6_TANCI</name>
<dbReference type="EMBL" id="BKCJ010003499">
    <property type="protein sequence ID" value="GEU55453.1"/>
    <property type="molecule type" value="Genomic_DNA"/>
</dbReference>